<dbReference type="EMBL" id="SZPV01000037">
    <property type="protein sequence ID" value="TKI59883.1"/>
    <property type="molecule type" value="Genomic_DNA"/>
</dbReference>
<keyword evidence="3" id="KW-1185">Reference proteome</keyword>
<evidence type="ECO:0000313" key="2">
    <source>
        <dbReference type="EMBL" id="TKI59883.1"/>
    </source>
</evidence>
<dbReference type="InterPro" id="IPR056100">
    <property type="entry name" value="DUF7683"/>
</dbReference>
<sequence>MHREIDYQWRITKYNPAYRNAEGHYLRDEWTSASEIGKSFHGEILTLEDYLQVENAYVDTVMKFLEVYQIENVRLIHLETYGLSDVDKSSPLYDAAFDTISLAEDMLVTIAQIPIVCKMTLREYIYCQLITEDFFVQFGYDYYLFIGANSIRQEAIQFARQHLFVEQMMSPYYLSEKNVIREVTWSLLKDKSKFIQGREILKDISLEELQTIFQLSSIHPVTGSYKITEDNAKFFQKKIKHKMDFNKYEYYLLAGS</sequence>
<feature type="domain" description="DUF7683" evidence="1">
    <location>
        <begin position="191"/>
        <end position="252"/>
    </location>
</feature>
<organism evidence="2 3">
    <name type="scientific">Lysinibacillus varians</name>
    <dbReference type="NCBI Taxonomy" id="1145276"/>
    <lineage>
        <taxon>Bacteria</taxon>
        <taxon>Bacillati</taxon>
        <taxon>Bacillota</taxon>
        <taxon>Bacilli</taxon>
        <taxon>Bacillales</taxon>
        <taxon>Bacillaceae</taxon>
        <taxon>Lysinibacillus</taxon>
    </lineage>
</organism>
<name>A0ABY2T6Z6_9BACI</name>
<dbReference type="Pfam" id="PF24731">
    <property type="entry name" value="DUF7683"/>
    <property type="match status" value="1"/>
</dbReference>
<comment type="caution">
    <text evidence="2">The sequence shown here is derived from an EMBL/GenBank/DDBJ whole genome shotgun (WGS) entry which is preliminary data.</text>
</comment>
<dbReference type="Proteomes" id="UP000308539">
    <property type="component" value="Unassembled WGS sequence"/>
</dbReference>
<dbReference type="RefSeq" id="WP_025219236.1">
    <property type="nucleotide sequence ID" value="NZ_CP006837.1"/>
</dbReference>
<evidence type="ECO:0000313" key="3">
    <source>
        <dbReference type="Proteomes" id="UP000308539"/>
    </source>
</evidence>
<reference evidence="2 3" key="1">
    <citation type="submission" date="2019-04" db="EMBL/GenBank/DDBJ databases">
        <title>Lysinibacillus genome sequencing.</title>
        <authorList>
            <person name="Dunlap C."/>
        </authorList>
    </citation>
    <scope>NUCLEOTIDE SEQUENCE [LARGE SCALE GENOMIC DNA]</scope>
    <source>
        <strain evidence="2 3">NBRC 109424</strain>
    </source>
</reference>
<gene>
    <name evidence="2" type="ORF">FC752_17230</name>
</gene>
<accession>A0ABY2T6Z6</accession>
<protein>
    <recommendedName>
        <fullName evidence="1">DUF7683 domain-containing protein</fullName>
    </recommendedName>
</protein>
<proteinExistence type="predicted"/>
<evidence type="ECO:0000259" key="1">
    <source>
        <dbReference type="Pfam" id="PF24731"/>
    </source>
</evidence>